<name>A0ABD6D7S6_9EURY</name>
<sequence length="85" mass="9414">MEQTPPNDDGRSYTIVDDMNEHGGMTVVDGSTNSTYQLVEYDNESLRRELSSREIGDSVTLQLDRAGVRANVWRASRAEPVVLAA</sequence>
<organism evidence="3 4">
    <name type="scientific">Halohasta litorea</name>
    <dbReference type="NCBI Taxonomy" id="869891"/>
    <lineage>
        <taxon>Archaea</taxon>
        <taxon>Methanobacteriati</taxon>
        <taxon>Methanobacteriota</taxon>
        <taxon>Stenosarchaea group</taxon>
        <taxon>Halobacteria</taxon>
        <taxon>Halobacteriales</taxon>
        <taxon>Haloferacaceae</taxon>
        <taxon>Halohasta</taxon>
    </lineage>
</organism>
<comment type="caution">
    <text evidence="3">The sequence shown here is derived from an EMBL/GenBank/DDBJ whole genome shotgun (WGS) entry which is preliminary data.</text>
</comment>
<reference evidence="3 4" key="1">
    <citation type="journal article" date="2019" name="Int. J. Syst. Evol. Microbiol.">
        <title>The Global Catalogue of Microorganisms (GCM) 10K type strain sequencing project: providing services to taxonomists for standard genome sequencing and annotation.</title>
        <authorList>
            <consortium name="The Broad Institute Genomics Platform"/>
            <consortium name="The Broad Institute Genome Sequencing Center for Infectious Disease"/>
            <person name="Wu L."/>
            <person name="Ma J."/>
        </authorList>
    </citation>
    <scope>NUCLEOTIDE SEQUENCE [LARGE SCALE GENOMIC DNA]</scope>
    <source>
        <strain evidence="3 4">CGMCC 1.10593</strain>
    </source>
</reference>
<evidence type="ECO:0000259" key="2">
    <source>
        <dbReference type="Pfam" id="PF26006"/>
    </source>
</evidence>
<dbReference type="InterPro" id="IPR058312">
    <property type="entry name" value="DUF7999"/>
</dbReference>
<accession>A0ABD6D7S6</accession>
<evidence type="ECO:0000313" key="3">
    <source>
        <dbReference type="EMBL" id="MFD1642058.1"/>
    </source>
</evidence>
<dbReference type="RefSeq" id="WP_256395566.1">
    <property type="nucleotide sequence ID" value="NZ_JANHDJ010000002.1"/>
</dbReference>
<keyword evidence="4" id="KW-1185">Reference proteome</keyword>
<feature type="region of interest" description="Disordered" evidence="1">
    <location>
        <begin position="1"/>
        <end position="31"/>
    </location>
</feature>
<dbReference type="EMBL" id="JBHUDM010000002">
    <property type="protein sequence ID" value="MFD1642058.1"/>
    <property type="molecule type" value="Genomic_DNA"/>
</dbReference>
<dbReference type="Proteomes" id="UP001597052">
    <property type="component" value="Unassembled WGS sequence"/>
</dbReference>
<protein>
    <recommendedName>
        <fullName evidence="2">DUF7999 domain-containing protein</fullName>
    </recommendedName>
</protein>
<evidence type="ECO:0000256" key="1">
    <source>
        <dbReference type="SAM" id="MobiDB-lite"/>
    </source>
</evidence>
<gene>
    <name evidence="3" type="ORF">ACFSBW_09260</name>
</gene>
<feature type="domain" description="DUF7999" evidence="2">
    <location>
        <begin position="1"/>
        <end position="81"/>
    </location>
</feature>
<dbReference type="AlphaFoldDB" id="A0ABD6D7S6"/>
<dbReference type="Pfam" id="PF26006">
    <property type="entry name" value="DUF7999"/>
    <property type="match status" value="1"/>
</dbReference>
<proteinExistence type="predicted"/>
<evidence type="ECO:0000313" key="4">
    <source>
        <dbReference type="Proteomes" id="UP001597052"/>
    </source>
</evidence>